<dbReference type="SUPFAM" id="SSF53383">
    <property type="entry name" value="PLP-dependent transferases"/>
    <property type="match status" value="1"/>
</dbReference>
<evidence type="ECO:0000256" key="4">
    <source>
        <dbReference type="PIRSR" id="PIRSR000390-2"/>
    </source>
</evidence>
<reference evidence="7" key="1">
    <citation type="submission" date="2023-07" db="EMBL/GenBank/DDBJ databases">
        <authorList>
            <person name="Luz R."/>
            <person name="Cordeiro R."/>
            <person name="Fonseca A."/>
            <person name="Goncalves V."/>
        </authorList>
    </citation>
    <scope>NUCLEOTIDE SEQUENCE [LARGE SCALE GENOMIC DNA]</scope>
    <source>
        <strain evidence="7">BACA0444</strain>
    </source>
</reference>
<dbReference type="GO" id="GO:0008483">
    <property type="term" value="F:transaminase activity"/>
    <property type="evidence" value="ECO:0007669"/>
    <property type="project" value="UniProtKB-KW"/>
</dbReference>
<comment type="caution">
    <text evidence="6">The sequence shown here is derived from an EMBL/GenBank/DDBJ whole genome shotgun (WGS) entry which is preliminary data.</text>
</comment>
<dbReference type="Gene3D" id="3.40.640.10">
    <property type="entry name" value="Type I PLP-dependent aspartate aminotransferase-like (Major domain)"/>
    <property type="match status" value="1"/>
</dbReference>
<dbReference type="Proteomes" id="UP001268256">
    <property type="component" value="Unassembled WGS sequence"/>
</dbReference>
<dbReference type="PANTHER" id="PTHR30244">
    <property type="entry name" value="TRANSAMINASE"/>
    <property type="match status" value="1"/>
</dbReference>
<dbReference type="Pfam" id="PF01041">
    <property type="entry name" value="DegT_DnrJ_EryC1"/>
    <property type="match status" value="1"/>
</dbReference>
<feature type="active site" description="Proton acceptor" evidence="3">
    <location>
        <position position="206"/>
    </location>
</feature>
<keyword evidence="1 4" id="KW-0663">Pyridoxal phosphate</keyword>
<dbReference type="InterPro" id="IPR000653">
    <property type="entry name" value="DegT/StrS_aminotransferase"/>
</dbReference>
<comment type="similarity">
    <text evidence="2 5">Belongs to the DegT/DnrJ/EryC1 family.</text>
</comment>
<dbReference type="PIRSF" id="PIRSF000390">
    <property type="entry name" value="PLP_StrS"/>
    <property type="match status" value="1"/>
</dbReference>
<gene>
    <name evidence="6" type="ORF">RIF25_16580</name>
</gene>
<dbReference type="EC" id="2.6.1.-" evidence="6"/>
<evidence type="ECO:0000313" key="7">
    <source>
        <dbReference type="Proteomes" id="UP001268256"/>
    </source>
</evidence>
<dbReference type="AlphaFoldDB" id="A0AAE4FU44"/>
<name>A0AAE4FU44_9CYAN</name>
<organism evidence="6 7">
    <name type="scientific">Pseudocalidococcus azoricus BACA0444</name>
    <dbReference type="NCBI Taxonomy" id="2918990"/>
    <lineage>
        <taxon>Bacteria</taxon>
        <taxon>Bacillati</taxon>
        <taxon>Cyanobacteriota</taxon>
        <taxon>Cyanophyceae</taxon>
        <taxon>Acaryochloridales</taxon>
        <taxon>Thermosynechococcaceae</taxon>
        <taxon>Pseudocalidococcus</taxon>
        <taxon>Pseudocalidococcus azoricus</taxon>
    </lineage>
</organism>
<dbReference type="CDD" id="cd00616">
    <property type="entry name" value="AHBA_syn"/>
    <property type="match status" value="1"/>
</dbReference>
<sequence>MQPSKIPILDLKPQYQALKSEIQAAIDRVLESGQFILGPDVTALEQELAAFLGVKFAIAVNSGTDALIISLRALGIGPGDEVITTPFSFFATAESITLVGAKPVFVDVCPATFNINPDLISAAVTSRTKAIMPVHLFGQPARMGEILEIAQAHDLKVIEDTAQAIGARYFGTCLDCQCLPQTKQQLQGKFVGSLGDLGAFSFFPTKNLGAYGDGGLITTNDPALAELAKMLRVHGSRQRYIHEMIGYNSRMDSIQAAILRVKLPHLQAWNEQRRQIAQTYNQKLADIPGIVTPKVTPGHVFHQYTVRILDNKRDQVIQHLAGLGISTMIYYPIPQDRLAVYGNQYPPLPVSDQLATEVLSLPLWPELAPEQIAQITQALGEAIQINS</sequence>
<dbReference type="PANTHER" id="PTHR30244:SF36">
    <property type="entry name" value="3-OXO-GLUCOSE-6-PHOSPHATE:GLUTAMATE AMINOTRANSFERASE"/>
    <property type="match status" value="1"/>
</dbReference>
<evidence type="ECO:0000256" key="3">
    <source>
        <dbReference type="PIRSR" id="PIRSR000390-1"/>
    </source>
</evidence>
<evidence type="ECO:0000313" key="6">
    <source>
        <dbReference type="EMBL" id="MDS3862414.1"/>
    </source>
</evidence>
<keyword evidence="6" id="KW-0032">Aminotransferase</keyword>
<dbReference type="InterPro" id="IPR015421">
    <property type="entry name" value="PyrdxlP-dep_Trfase_major"/>
</dbReference>
<dbReference type="RefSeq" id="WP_322879618.1">
    <property type="nucleotide sequence ID" value="NZ_JAVMIP010000029.1"/>
</dbReference>
<evidence type="ECO:0000256" key="5">
    <source>
        <dbReference type="RuleBase" id="RU004508"/>
    </source>
</evidence>
<dbReference type="GO" id="GO:0000271">
    <property type="term" value="P:polysaccharide biosynthetic process"/>
    <property type="evidence" value="ECO:0007669"/>
    <property type="project" value="TreeGrafter"/>
</dbReference>
<keyword evidence="6" id="KW-0808">Transferase</keyword>
<proteinExistence type="inferred from homology"/>
<dbReference type="GO" id="GO:0030170">
    <property type="term" value="F:pyridoxal phosphate binding"/>
    <property type="evidence" value="ECO:0007669"/>
    <property type="project" value="TreeGrafter"/>
</dbReference>
<dbReference type="InterPro" id="IPR015424">
    <property type="entry name" value="PyrdxlP-dep_Trfase"/>
</dbReference>
<dbReference type="FunFam" id="3.40.640.10:FF:000089">
    <property type="entry name" value="Aminotransferase, DegT/DnrJ/EryC1/StrS family"/>
    <property type="match status" value="1"/>
</dbReference>
<dbReference type="InterPro" id="IPR015422">
    <property type="entry name" value="PyrdxlP-dep_Trfase_small"/>
</dbReference>
<keyword evidence="7" id="KW-1185">Reference proteome</keyword>
<evidence type="ECO:0000256" key="1">
    <source>
        <dbReference type="ARBA" id="ARBA00022898"/>
    </source>
</evidence>
<protein>
    <submittedName>
        <fullName evidence="6">DegT/DnrJ/EryC1/StrS family aminotransferase</fullName>
        <ecNumber evidence="6">2.6.1.-</ecNumber>
    </submittedName>
</protein>
<accession>A0AAE4FU44</accession>
<dbReference type="EMBL" id="JAVMIP010000029">
    <property type="protein sequence ID" value="MDS3862414.1"/>
    <property type="molecule type" value="Genomic_DNA"/>
</dbReference>
<dbReference type="Gene3D" id="3.90.1150.10">
    <property type="entry name" value="Aspartate Aminotransferase, domain 1"/>
    <property type="match status" value="1"/>
</dbReference>
<feature type="modified residue" description="N6-(pyridoxal phosphate)lysine" evidence="4">
    <location>
        <position position="206"/>
    </location>
</feature>
<evidence type="ECO:0000256" key="2">
    <source>
        <dbReference type="ARBA" id="ARBA00037999"/>
    </source>
</evidence>